<keyword evidence="11" id="KW-1185">Reference proteome</keyword>
<feature type="transmembrane region" description="Helical" evidence="8">
    <location>
        <begin position="308"/>
        <end position="326"/>
    </location>
</feature>
<name>A0A6A6AHM0_9PLEO</name>
<dbReference type="FunFam" id="1.20.1250.20:FF:000286">
    <property type="entry name" value="MFS efflux transporter"/>
    <property type="match status" value="1"/>
</dbReference>
<dbReference type="InterPro" id="IPR036259">
    <property type="entry name" value="MFS_trans_sf"/>
</dbReference>
<feature type="transmembrane region" description="Helical" evidence="8">
    <location>
        <begin position="130"/>
        <end position="152"/>
    </location>
</feature>
<evidence type="ECO:0000259" key="9">
    <source>
        <dbReference type="PROSITE" id="PS50850"/>
    </source>
</evidence>
<evidence type="ECO:0000313" key="10">
    <source>
        <dbReference type="EMBL" id="KAF2131310.1"/>
    </source>
</evidence>
<evidence type="ECO:0000256" key="4">
    <source>
        <dbReference type="ARBA" id="ARBA00022692"/>
    </source>
</evidence>
<dbReference type="PANTHER" id="PTHR23514">
    <property type="entry name" value="BYPASS OF STOP CODON PROTEIN 6"/>
    <property type="match status" value="1"/>
</dbReference>
<dbReference type="Gene3D" id="1.20.1250.20">
    <property type="entry name" value="MFS general substrate transporter like domains"/>
    <property type="match status" value="2"/>
</dbReference>
<feature type="compositionally biased region" description="Low complexity" evidence="7">
    <location>
        <begin position="19"/>
        <end position="29"/>
    </location>
</feature>
<feature type="region of interest" description="Disordered" evidence="7">
    <location>
        <begin position="1"/>
        <end position="33"/>
    </location>
</feature>
<feature type="transmembrane region" description="Helical" evidence="8">
    <location>
        <begin position="75"/>
        <end position="94"/>
    </location>
</feature>
<feature type="transmembrane region" description="Helical" evidence="8">
    <location>
        <begin position="192"/>
        <end position="213"/>
    </location>
</feature>
<keyword evidence="5 8" id="KW-1133">Transmembrane helix</keyword>
<dbReference type="GO" id="GO:0016020">
    <property type="term" value="C:membrane"/>
    <property type="evidence" value="ECO:0007669"/>
    <property type="project" value="TreeGrafter"/>
</dbReference>
<sequence length="429" mass="44854">MPPQSPPDEVYPPLLGHRASTPTSSTSKPTLPPKSAPLNLKIAAAMFSFTTLGLFNSSTGVTLPLISHHYTLTDLHVSLIFVAGPLGYIAAAQLSSAMHHQFGQRGIAVLGPLLQILAAGLIGAHLRFGVVLLGFAVQGLGSGLLDGSWCAWAGTMERANTVSGLLHGAYSAGAAVGPLIVTLLTARRRAWFEWYYVLAGISLLSLTSLTTAFRHQSAVVYHHSRPSATSHSTKALLTHPATWLCAAYFLADVGVETAISGWVVSFMQRSRHASPYLSGLTSSGFWTGMAIGRLSLGPATDRIGVRRATILYFACAIAIQGVFVVVRGPVVSLVLMSVLGVVMGPLFPSGVVVLTQVLPREMHVAGVSFVASVGQVGGGLLPFGIGAVVEGWGIGVFRYAVLGLLVVGLGVWCVFARVGRRVSPGVGGD</sequence>
<dbReference type="GO" id="GO:0022857">
    <property type="term" value="F:transmembrane transporter activity"/>
    <property type="evidence" value="ECO:0007669"/>
    <property type="project" value="InterPro"/>
</dbReference>
<dbReference type="RefSeq" id="XP_033525697.1">
    <property type="nucleotide sequence ID" value="XM_033665658.1"/>
</dbReference>
<dbReference type="PANTHER" id="PTHR23514:SF3">
    <property type="entry name" value="BYPASS OF STOP CODON PROTEIN 6"/>
    <property type="match status" value="1"/>
</dbReference>
<keyword evidence="4 8" id="KW-0812">Transmembrane</keyword>
<dbReference type="InterPro" id="IPR011701">
    <property type="entry name" value="MFS"/>
</dbReference>
<feature type="transmembrane region" description="Helical" evidence="8">
    <location>
        <begin position="395"/>
        <end position="415"/>
    </location>
</feature>
<dbReference type="InterPro" id="IPR020846">
    <property type="entry name" value="MFS_dom"/>
</dbReference>
<feature type="transmembrane region" description="Helical" evidence="8">
    <location>
        <begin position="332"/>
        <end position="354"/>
    </location>
</feature>
<dbReference type="AlphaFoldDB" id="A0A6A6AHM0"/>
<gene>
    <name evidence="10" type="ORF">P153DRAFT_335518</name>
</gene>
<dbReference type="SUPFAM" id="SSF103473">
    <property type="entry name" value="MFS general substrate transporter"/>
    <property type="match status" value="1"/>
</dbReference>
<dbReference type="PROSITE" id="PS50850">
    <property type="entry name" value="MFS"/>
    <property type="match status" value="1"/>
</dbReference>
<feature type="transmembrane region" description="Helical" evidence="8">
    <location>
        <begin position="366"/>
        <end position="389"/>
    </location>
</feature>
<accession>A0A6A6AHM0</accession>
<feature type="transmembrane region" description="Helical" evidence="8">
    <location>
        <begin position="241"/>
        <end position="264"/>
    </location>
</feature>
<evidence type="ECO:0000256" key="6">
    <source>
        <dbReference type="ARBA" id="ARBA00023136"/>
    </source>
</evidence>
<proteinExistence type="inferred from homology"/>
<dbReference type="OrthoDB" id="413079at2759"/>
<feature type="transmembrane region" description="Helical" evidence="8">
    <location>
        <begin position="106"/>
        <end position="124"/>
    </location>
</feature>
<comment type="subcellular location">
    <subcellularLocation>
        <location evidence="1">Endomembrane system</location>
        <topology evidence="1">Multi-pass membrane protein</topology>
    </subcellularLocation>
</comment>
<evidence type="ECO:0000256" key="5">
    <source>
        <dbReference type="ARBA" id="ARBA00022989"/>
    </source>
</evidence>
<dbReference type="InterPro" id="IPR051788">
    <property type="entry name" value="MFS_Transporter"/>
</dbReference>
<dbReference type="Pfam" id="PF07690">
    <property type="entry name" value="MFS_1"/>
    <property type="match status" value="1"/>
</dbReference>
<evidence type="ECO:0000256" key="7">
    <source>
        <dbReference type="SAM" id="MobiDB-lite"/>
    </source>
</evidence>
<reference evidence="10" key="1">
    <citation type="journal article" date="2020" name="Stud. Mycol.">
        <title>101 Dothideomycetes genomes: a test case for predicting lifestyles and emergence of pathogens.</title>
        <authorList>
            <person name="Haridas S."/>
            <person name="Albert R."/>
            <person name="Binder M."/>
            <person name="Bloem J."/>
            <person name="Labutti K."/>
            <person name="Salamov A."/>
            <person name="Andreopoulos B."/>
            <person name="Baker S."/>
            <person name="Barry K."/>
            <person name="Bills G."/>
            <person name="Bluhm B."/>
            <person name="Cannon C."/>
            <person name="Castanera R."/>
            <person name="Culley D."/>
            <person name="Daum C."/>
            <person name="Ezra D."/>
            <person name="Gonzalez J."/>
            <person name="Henrissat B."/>
            <person name="Kuo A."/>
            <person name="Liang C."/>
            <person name="Lipzen A."/>
            <person name="Lutzoni F."/>
            <person name="Magnuson J."/>
            <person name="Mondo S."/>
            <person name="Nolan M."/>
            <person name="Ohm R."/>
            <person name="Pangilinan J."/>
            <person name="Park H.-J."/>
            <person name="Ramirez L."/>
            <person name="Alfaro M."/>
            <person name="Sun H."/>
            <person name="Tritt A."/>
            <person name="Yoshinaga Y."/>
            <person name="Zwiers L.-H."/>
            <person name="Turgeon B."/>
            <person name="Goodwin S."/>
            <person name="Spatafora J."/>
            <person name="Crous P."/>
            <person name="Grigoriev I."/>
        </authorList>
    </citation>
    <scope>NUCLEOTIDE SEQUENCE</scope>
    <source>
        <strain evidence="10">CBS 119687</strain>
    </source>
</reference>
<keyword evidence="6 8" id="KW-0472">Membrane</keyword>
<keyword evidence="3" id="KW-0813">Transport</keyword>
<dbReference type="Proteomes" id="UP000799771">
    <property type="component" value="Unassembled WGS sequence"/>
</dbReference>
<evidence type="ECO:0000313" key="11">
    <source>
        <dbReference type="Proteomes" id="UP000799771"/>
    </source>
</evidence>
<comment type="similarity">
    <text evidence="2">Belongs to the major facilitator superfamily.</text>
</comment>
<dbReference type="GeneID" id="54406090"/>
<feature type="domain" description="Major facilitator superfamily (MFS) profile" evidence="9">
    <location>
        <begin position="36"/>
        <end position="421"/>
    </location>
</feature>
<evidence type="ECO:0000256" key="1">
    <source>
        <dbReference type="ARBA" id="ARBA00004127"/>
    </source>
</evidence>
<organism evidence="10 11">
    <name type="scientific">Dothidotthia symphoricarpi CBS 119687</name>
    <dbReference type="NCBI Taxonomy" id="1392245"/>
    <lineage>
        <taxon>Eukaryota</taxon>
        <taxon>Fungi</taxon>
        <taxon>Dikarya</taxon>
        <taxon>Ascomycota</taxon>
        <taxon>Pezizomycotina</taxon>
        <taxon>Dothideomycetes</taxon>
        <taxon>Pleosporomycetidae</taxon>
        <taxon>Pleosporales</taxon>
        <taxon>Dothidotthiaceae</taxon>
        <taxon>Dothidotthia</taxon>
    </lineage>
</organism>
<protein>
    <submittedName>
        <fullName evidence="10">MFS general substrate transporter</fullName>
    </submittedName>
</protein>
<dbReference type="GO" id="GO:0012505">
    <property type="term" value="C:endomembrane system"/>
    <property type="evidence" value="ECO:0007669"/>
    <property type="project" value="UniProtKB-SubCell"/>
</dbReference>
<evidence type="ECO:0000256" key="3">
    <source>
        <dbReference type="ARBA" id="ARBA00022448"/>
    </source>
</evidence>
<feature type="transmembrane region" description="Helical" evidence="8">
    <location>
        <begin position="164"/>
        <end position="186"/>
    </location>
</feature>
<feature type="compositionally biased region" description="Pro residues" evidence="7">
    <location>
        <begin position="1"/>
        <end position="10"/>
    </location>
</feature>
<evidence type="ECO:0000256" key="8">
    <source>
        <dbReference type="SAM" id="Phobius"/>
    </source>
</evidence>
<feature type="transmembrane region" description="Helical" evidence="8">
    <location>
        <begin position="38"/>
        <end position="55"/>
    </location>
</feature>
<dbReference type="EMBL" id="ML977502">
    <property type="protein sequence ID" value="KAF2131310.1"/>
    <property type="molecule type" value="Genomic_DNA"/>
</dbReference>
<evidence type="ECO:0000256" key="2">
    <source>
        <dbReference type="ARBA" id="ARBA00008335"/>
    </source>
</evidence>